<proteinExistence type="predicted"/>
<keyword evidence="1 4" id="KW-0808">Transferase</keyword>
<name>A0ABW3SIH1_9BACT</name>
<dbReference type="EC" id="2.3.1.-" evidence="4"/>
<keyword evidence="2 4" id="KW-0012">Acyltransferase</keyword>
<reference evidence="5" key="1">
    <citation type="journal article" date="2019" name="Int. J. Syst. Evol. Microbiol.">
        <title>The Global Catalogue of Microorganisms (GCM) 10K type strain sequencing project: providing services to taxonomists for standard genome sequencing and annotation.</title>
        <authorList>
            <consortium name="The Broad Institute Genomics Platform"/>
            <consortium name="The Broad Institute Genome Sequencing Center for Infectious Disease"/>
            <person name="Wu L."/>
            <person name="Ma J."/>
        </authorList>
    </citation>
    <scope>NUCLEOTIDE SEQUENCE [LARGE SCALE GENOMIC DNA]</scope>
    <source>
        <strain evidence="5">JCM 31319</strain>
    </source>
</reference>
<comment type="caution">
    <text evidence="4">The sequence shown here is derived from an EMBL/GenBank/DDBJ whole genome shotgun (WGS) entry which is preliminary data.</text>
</comment>
<dbReference type="RefSeq" id="WP_377521960.1">
    <property type="nucleotide sequence ID" value="NZ_JBHTLD010000002.1"/>
</dbReference>
<gene>
    <name evidence="4" type="ORF">ACFQ2O_00300</name>
</gene>
<dbReference type="SUPFAM" id="SSF55729">
    <property type="entry name" value="Acyl-CoA N-acyltransferases (Nat)"/>
    <property type="match status" value="1"/>
</dbReference>
<dbReference type="InterPro" id="IPR050680">
    <property type="entry name" value="YpeA/RimI_acetyltransf"/>
</dbReference>
<evidence type="ECO:0000313" key="4">
    <source>
        <dbReference type="EMBL" id="MFD1184624.1"/>
    </source>
</evidence>
<dbReference type="GO" id="GO:0016746">
    <property type="term" value="F:acyltransferase activity"/>
    <property type="evidence" value="ECO:0007669"/>
    <property type="project" value="UniProtKB-KW"/>
</dbReference>
<keyword evidence="5" id="KW-1185">Reference proteome</keyword>
<dbReference type="CDD" id="cd04301">
    <property type="entry name" value="NAT_SF"/>
    <property type="match status" value="1"/>
</dbReference>
<evidence type="ECO:0000259" key="3">
    <source>
        <dbReference type="PROSITE" id="PS51186"/>
    </source>
</evidence>
<dbReference type="Proteomes" id="UP001597094">
    <property type="component" value="Unassembled WGS sequence"/>
</dbReference>
<dbReference type="PANTHER" id="PTHR43420">
    <property type="entry name" value="ACETYLTRANSFERASE"/>
    <property type="match status" value="1"/>
</dbReference>
<evidence type="ECO:0000313" key="5">
    <source>
        <dbReference type="Proteomes" id="UP001597094"/>
    </source>
</evidence>
<dbReference type="Gene3D" id="3.40.630.30">
    <property type="match status" value="1"/>
</dbReference>
<accession>A0ABW3SIH1</accession>
<dbReference type="InterPro" id="IPR000182">
    <property type="entry name" value="GNAT_dom"/>
</dbReference>
<protein>
    <submittedName>
        <fullName evidence="4">GNAT family N-acetyltransferase</fullName>
        <ecNumber evidence="4">2.3.1.-</ecNumber>
    </submittedName>
</protein>
<dbReference type="EMBL" id="JBHTLD010000002">
    <property type="protein sequence ID" value="MFD1184624.1"/>
    <property type="molecule type" value="Genomic_DNA"/>
</dbReference>
<feature type="domain" description="N-acetyltransferase" evidence="3">
    <location>
        <begin position="9"/>
        <end position="150"/>
    </location>
</feature>
<dbReference type="PROSITE" id="PS51186">
    <property type="entry name" value="GNAT"/>
    <property type="match status" value="1"/>
</dbReference>
<organism evidence="4 5">
    <name type="scientific">Pontibacter rugosus</name>
    <dbReference type="NCBI Taxonomy" id="1745966"/>
    <lineage>
        <taxon>Bacteria</taxon>
        <taxon>Pseudomonadati</taxon>
        <taxon>Bacteroidota</taxon>
        <taxon>Cytophagia</taxon>
        <taxon>Cytophagales</taxon>
        <taxon>Hymenobacteraceae</taxon>
        <taxon>Pontibacter</taxon>
    </lineage>
</organism>
<evidence type="ECO:0000256" key="1">
    <source>
        <dbReference type="ARBA" id="ARBA00022679"/>
    </source>
</evidence>
<dbReference type="InterPro" id="IPR016181">
    <property type="entry name" value="Acyl_CoA_acyltransferase"/>
</dbReference>
<dbReference type="Pfam" id="PF00583">
    <property type="entry name" value="Acetyltransf_1"/>
    <property type="match status" value="1"/>
</dbReference>
<sequence length="150" mass="17453">MIDCAMLSYTLHEISTLPEMLAQHHLIRQLNPNMSKQRYEELLHLMIPQHYRMVGAFSETGICVGVSGFWIAAKFYSGKYLEIDNFIVDEAYRSSGVGKSLSDWLHQLAQQEKCNTIMLDAYVTNSAAHRFYFREGFHIKSYHFFKTIHP</sequence>
<dbReference type="PANTHER" id="PTHR43420:SF47">
    <property type="entry name" value="N-ACETYLTRANSFERASE DOMAIN-CONTAINING PROTEIN"/>
    <property type="match status" value="1"/>
</dbReference>
<evidence type="ECO:0000256" key="2">
    <source>
        <dbReference type="ARBA" id="ARBA00023315"/>
    </source>
</evidence>